<dbReference type="PANTHER" id="PTHR11474">
    <property type="entry name" value="TYROSINASE FAMILY MEMBER"/>
    <property type="match status" value="1"/>
</dbReference>
<dbReference type="STRING" id="529704.SAMN02927913_1634"/>
<dbReference type="GO" id="GO:0046872">
    <property type="term" value="F:metal ion binding"/>
    <property type="evidence" value="ECO:0007669"/>
    <property type="project" value="UniProtKB-KW"/>
</dbReference>
<evidence type="ECO:0000313" key="6">
    <source>
        <dbReference type="EMBL" id="SEI93711.1"/>
    </source>
</evidence>
<keyword evidence="7" id="KW-1185">Reference proteome</keyword>
<dbReference type="PROSITE" id="PS00498">
    <property type="entry name" value="TYROSINASE_2"/>
    <property type="match status" value="1"/>
</dbReference>
<proteinExistence type="inferred from homology"/>
<evidence type="ECO:0000259" key="5">
    <source>
        <dbReference type="PROSITE" id="PS00498"/>
    </source>
</evidence>
<dbReference type="InterPro" id="IPR002227">
    <property type="entry name" value="Tyrosinase_Cu-bd"/>
</dbReference>
<evidence type="ECO:0000313" key="7">
    <source>
        <dbReference type="Proteomes" id="UP000199420"/>
    </source>
</evidence>
<sequence length="462" mass="49696">MITRRQFLQATAALALVPMLPHDTIGATSLHTRPSWPTFRKSTSYPAFLRAVGAMRANKNSTSPASWAYWTSVHGTFCPHHKPYFLAWHRGFLARFEAQLRKAAGSSSLVLPYWDYYYDPILPTEFQDPSSPLYLAGRTGKDVSGALSMTPFGNSLINLPRGYPYAFEPAVETAPHNPVHNLIGGAMDNVAISPRDPIFWLHHANIDRLWDAWVRAGAGRHMPSKTSSYWSGSFNYGAAVSGVARLTTYAPSNLGYRYDNSTLPTGGYGYGMQAAASAQLPAIQDAFAQPLPAQGPSLGGVGGLALGPRSTRIRIPLSADGRDRVRSLVTRAPQATSGSALQIVLDGVDVTGAGTRGGYFYKLLLNLPSGGLAQPEQTYLVGTLGPFEVSVARHAKAMAMGAGGHMAMQGPARITLPALDVLSRIWPAPLDALTLSFVRVDAGRPQAADAMTIERLWFEAAA</sequence>
<evidence type="ECO:0000256" key="3">
    <source>
        <dbReference type="ARBA" id="ARBA00023008"/>
    </source>
</evidence>
<reference evidence="6 7" key="1">
    <citation type="submission" date="2016-10" db="EMBL/GenBank/DDBJ databases">
        <authorList>
            <person name="de Groot N.N."/>
        </authorList>
    </citation>
    <scope>NUCLEOTIDE SEQUENCE [LARGE SCALE GENOMIC DNA]</scope>
    <source>
        <strain evidence="6 7">DSM 26515</strain>
    </source>
</reference>
<dbReference type="InterPro" id="IPR008922">
    <property type="entry name" value="Di-copper_centre_dom_sf"/>
</dbReference>
<dbReference type="InterPro" id="IPR006311">
    <property type="entry name" value="TAT_signal"/>
</dbReference>
<name>A0A1H6UN47_9GAMM</name>
<dbReference type="EMBL" id="FNYC01000003">
    <property type="protein sequence ID" value="SEI93711.1"/>
    <property type="molecule type" value="Genomic_DNA"/>
</dbReference>
<dbReference type="InterPro" id="IPR050316">
    <property type="entry name" value="Tyrosinase/Hemocyanin"/>
</dbReference>
<feature type="domain" description="Tyrosinase copper-binding" evidence="5">
    <location>
        <begin position="196"/>
        <end position="207"/>
    </location>
</feature>
<dbReference type="Proteomes" id="UP000199420">
    <property type="component" value="Unassembled WGS sequence"/>
</dbReference>
<dbReference type="Pfam" id="PF00264">
    <property type="entry name" value="Tyrosinase"/>
    <property type="match status" value="2"/>
</dbReference>
<comment type="similarity">
    <text evidence="1">Belongs to the tyrosinase family.</text>
</comment>
<keyword evidence="3" id="KW-0186">Copper</keyword>
<evidence type="ECO:0000256" key="2">
    <source>
        <dbReference type="ARBA" id="ARBA00022723"/>
    </source>
</evidence>
<organism evidence="6 7">
    <name type="scientific">Frateuria terrea</name>
    <dbReference type="NCBI Taxonomy" id="529704"/>
    <lineage>
        <taxon>Bacteria</taxon>
        <taxon>Pseudomonadati</taxon>
        <taxon>Pseudomonadota</taxon>
        <taxon>Gammaproteobacteria</taxon>
        <taxon>Lysobacterales</taxon>
        <taxon>Rhodanobacteraceae</taxon>
        <taxon>Frateuria</taxon>
    </lineage>
</organism>
<dbReference type="PROSITE" id="PS51318">
    <property type="entry name" value="TAT"/>
    <property type="match status" value="1"/>
</dbReference>
<dbReference type="SUPFAM" id="SSF48056">
    <property type="entry name" value="Di-copper centre-containing domain"/>
    <property type="match status" value="1"/>
</dbReference>
<dbReference type="Gene3D" id="1.10.1280.10">
    <property type="entry name" value="Di-copper center containing domain from catechol oxidase"/>
    <property type="match status" value="2"/>
</dbReference>
<dbReference type="PROSITE" id="PS00497">
    <property type="entry name" value="TYROSINASE_1"/>
    <property type="match status" value="1"/>
</dbReference>
<evidence type="ECO:0000259" key="4">
    <source>
        <dbReference type="PROSITE" id="PS00497"/>
    </source>
</evidence>
<gene>
    <name evidence="6" type="ORF">SAMN04487997_2093</name>
</gene>
<dbReference type="PANTHER" id="PTHR11474:SF126">
    <property type="entry name" value="TYROSINASE-LIKE PROTEIN TYR-1-RELATED"/>
    <property type="match status" value="1"/>
</dbReference>
<protein>
    <submittedName>
        <fullName evidence="6">Common central domain of tyrosinase</fullName>
    </submittedName>
</protein>
<keyword evidence="2" id="KW-0479">Metal-binding</keyword>
<feature type="domain" description="Tyrosinase copper-binding" evidence="4">
    <location>
        <begin position="80"/>
        <end position="97"/>
    </location>
</feature>
<accession>A0A1H6UN47</accession>
<evidence type="ECO:0000256" key="1">
    <source>
        <dbReference type="ARBA" id="ARBA00009928"/>
    </source>
</evidence>
<dbReference type="GO" id="GO:0016491">
    <property type="term" value="F:oxidoreductase activity"/>
    <property type="evidence" value="ECO:0007669"/>
    <property type="project" value="InterPro"/>
</dbReference>
<dbReference type="AlphaFoldDB" id="A0A1H6UN47"/>